<reference evidence="1 2" key="1">
    <citation type="submission" date="2022-05" db="EMBL/GenBank/DDBJ databases">
        <authorList>
            <person name="Park J.-S."/>
        </authorList>
    </citation>
    <scope>NUCLEOTIDE SEQUENCE [LARGE SCALE GENOMIC DNA]</scope>
    <source>
        <strain evidence="1 2">2012CJ34-2</strain>
    </source>
</reference>
<keyword evidence="2" id="KW-1185">Reference proteome</keyword>
<protein>
    <submittedName>
        <fullName evidence="1">Uncharacterized protein</fullName>
    </submittedName>
</protein>
<accession>A0ABT0PFD8</accession>
<dbReference type="EMBL" id="JAMFLX010000010">
    <property type="protein sequence ID" value="MCL6270089.1"/>
    <property type="molecule type" value="Genomic_DNA"/>
</dbReference>
<evidence type="ECO:0000313" key="1">
    <source>
        <dbReference type="EMBL" id="MCL6270089.1"/>
    </source>
</evidence>
<name>A0ABT0PFD8_9GAMM</name>
<gene>
    <name evidence="1" type="ORF">M3P05_09105</name>
</gene>
<comment type="caution">
    <text evidence="1">The sequence shown here is derived from an EMBL/GenBank/DDBJ whole genome shotgun (WGS) entry which is preliminary data.</text>
</comment>
<evidence type="ECO:0000313" key="2">
    <source>
        <dbReference type="Proteomes" id="UP001203338"/>
    </source>
</evidence>
<dbReference type="RefSeq" id="WP_249699240.1">
    <property type="nucleotide sequence ID" value="NZ_JAMFLX010000010.1"/>
</dbReference>
<proteinExistence type="predicted"/>
<sequence length="118" mass="13756">MGDEPLLPLNIHKHSRVRAAIAQTPVATANRRQREIIAEMWPEISFRKKEKLLGFLLGRLRRHFRSNLNVSLVRHDDDVRFLLEDSETHTVHQLTLEDACKVLERDSDHNGQLLNQEC</sequence>
<dbReference type="Proteomes" id="UP001203338">
    <property type="component" value="Unassembled WGS sequence"/>
</dbReference>
<organism evidence="1 2">
    <name type="scientific">Parendozoicomonas callyspongiae</name>
    <dbReference type="NCBI Taxonomy" id="2942213"/>
    <lineage>
        <taxon>Bacteria</taxon>
        <taxon>Pseudomonadati</taxon>
        <taxon>Pseudomonadota</taxon>
        <taxon>Gammaproteobacteria</taxon>
        <taxon>Oceanospirillales</taxon>
        <taxon>Endozoicomonadaceae</taxon>
        <taxon>Parendozoicomonas</taxon>
    </lineage>
</organism>